<dbReference type="PRINTS" id="PR00081">
    <property type="entry name" value="GDHRDH"/>
</dbReference>
<dbReference type="InterPro" id="IPR057326">
    <property type="entry name" value="KR_dom"/>
</dbReference>
<dbReference type="SUPFAM" id="SSF51735">
    <property type="entry name" value="NAD(P)-binding Rossmann-fold domains"/>
    <property type="match status" value="1"/>
</dbReference>
<dbReference type="InterPro" id="IPR002347">
    <property type="entry name" value="SDR_fam"/>
</dbReference>
<dbReference type="Proteomes" id="UP001500503">
    <property type="component" value="Unassembled WGS sequence"/>
</dbReference>
<dbReference type="CDD" id="cd05233">
    <property type="entry name" value="SDR_c"/>
    <property type="match status" value="1"/>
</dbReference>
<dbReference type="Gene3D" id="3.40.50.720">
    <property type="entry name" value="NAD(P)-binding Rossmann-like Domain"/>
    <property type="match status" value="1"/>
</dbReference>
<evidence type="ECO:0000256" key="1">
    <source>
        <dbReference type="ARBA" id="ARBA00006484"/>
    </source>
</evidence>
<dbReference type="SMART" id="SM00822">
    <property type="entry name" value="PKS_KR"/>
    <property type="match status" value="1"/>
</dbReference>
<protein>
    <submittedName>
        <fullName evidence="4">SDR family NAD(P)-dependent oxidoreductase</fullName>
    </submittedName>
</protein>
<evidence type="ECO:0000313" key="4">
    <source>
        <dbReference type="EMBL" id="GAA4486581.1"/>
    </source>
</evidence>
<dbReference type="PANTHER" id="PTHR42760">
    <property type="entry name" value="SHORT-CHAIN DEHYDROGENASES/REDUCTASES FAMILY MEMBER"/>
    <property type="match status" value="1"/>
</dbReference>
<dbReference type="RefSeq" id="WP_345458630.1">
    <property type="nucleotide sequence ID" value="NZ_BAABHF010000010.1"/>
</dbReference>
<dbReference type="InterPro" id="IPR020904">
    <property type="entry name" value="Sc_DH/Rdtase_CS"/>
</dbReference>
<dbReference type="PRINTS" id="PR00080">
    <property type="entry name" value="SDRFAMILY"/>
</dbReference>
<comment type="similarity">
    <text evidence="1">Belongs to the short-chain dehydrogenases/reductases (SDR) family.</text>
</comment>
<proteinExistence type="inferred from homology"/>
<feature type="domain" description="Ketoreductase" evidence="3">
    <location>
        <begin position="13"/>
        <end position="195"/>
    </location>
</feature>
<evidence type="ECO:0000259" key="3">
    <source>
        <dbReference type="SMART" id="SM00822"/>
    </source>
</evidence>
<sequence length="253" mass="25974">MNGSDAVFSLAGRTALITGGASGIGLAAARAMTDAGARVAITSRDPDRATACAERIGPGTIGIRCDVSDQDQVRAMVDEVAERLGGPDIVVTSAGTLARGSVADLDTDVLHACMATNFYGTWYTVREASRRMTAAGYGRIVTVGSVLGVVGAPERAGYAASKGAVVQLTRSLALELAGTGVTANCLLPGPVLTEMNEASRDDPVALAMVRREVPMGRWGETRELTAALLLLAGEHAGYLTGTVLPVDGGYLAH</sequence>
<gene>
    <name evidence="4" type="ORF">GCM10023191_013060</name>
</gene>
<dbReference type="InterPro" id="IPR036291">
    <property type="entry name" value="NAD(P)-bd_dom_sf"/>
</dbReference>
<name>A0ABP8PHG9_9ACTN</name>
<dbReference type="EMBL" id="BAABHF010000010">
    <property type="protein sequence ID" value="GAA4486581.1"/>
    <property type="molecule type" value="Genomic_DNA"/>
</dbReference>
<accession>A0ABP8PHG9</accession>
<evidence type="ECO:0000313" key="5">
    <source>
        <dbReference type="Proteomes" id="UP001500503"/>
    </source>
</evidence>
<comment type="caution">
    <text evidence="4">The sequence shown here is derived from an EMBL/GenBank/DDBJ whole genome shotgun (WGS) entry which is preliminary data.</text>
</comment>
<keyword evidence="5" id="KW-1185">Reference proteome</keyword>
<dbReference type="PROSITE" id="PS00061">
    <property type="entry name" value="ADH_SHORT"/>
    <property type="match status" value="1"/>
</dbReference>
<reference evidence="5" key="1">
    <citation type="journal article" date="2019" name="Int. J. Syst. Evol. Microbiol.">
        <title>The Global Catalogue of Microorganisms (GCM) 10K type strain sequencing project: providing services to taxonomists for standard genome sequencing and annotation.</title>
        <authorList>
            <consortium name="The Broad Institute Genomics Platform"/>
            <consortium name="The Broad Institute Genome Sequencing Center for Infectious Disease"/>
            <person name="Wu L."/>
            <person name="Ma J."/>
        </authorList>
    </citation>
    <scope>NUCLEOTIDE SEQUENCE [LARGE SCALE GENOMIC DNA]</scope>
    <source>
        <strain evidence="5">JCM 17933</strain>
    </source>
</reference>
<dbReference type="Pfam" id="PF13561">
    <property type="entry name" value="adh_short_C2"/>
    <property type="match status" value="1"/>
</dbReference>
<evidence type="ECO:0000256" key="2">
    <source>
        <dbReference type="ARBA" id="ARBA00023002"/>
    </source>
</evidence>
<dbReference type="PANTHER" id="PTHR42760:SF133">
    <property type="entry name" value="3-OXOACYL-[ACYL-CARRIER-PROTEIN] REDUCTASE"/>
    <property type="match status" value="1"/>
</dbReference>
<organism evidence="4 5">
    <name type="scientific">Actinoallomurus oryzae</name>
    <dbReference type="NCBI Taxonomy" id="502180"/>
    <lineage>
        <taxon>Bacteria</taxon>
        <taxon>Bacillati</taxon>
        <taxon>Actinomycetota</taxon>
        <taxon>Actinomycetes</taxon>
        <taxon>Streptosporangiales</taxon>
        <taxon>Thermomonosporaceae</taxon>
        <taxon>Actinoallomurus</taxon>
    </lineage>
</organism>
<keyword evidence="2" id="KW-0560">Oxidoreductase</keyword>